<dbReference type="AlphaFoldDB" id="A0A1F4UKX0"/>
<dbReference type="STRING" id="1802613.A2V54_03900"/>
<evidence type="ECO:0000313" key="2">
    <source>
        <dbReference type="Proteomes" id="UP000176583"/>
    </source>
</evidence>
<dbReference type="EMBL" id="MEUW01000006">
    <property type="protein sequence ID" value="OGC44873.1"/>
    <property type="molecule type" value="Genomic_DNA"/>
</dbReference>
<reference evidence="1 2" key="1">
    <citation type="journal article" date="2016" name="Nat. Commun.">
        <title>Thousands of microbial genomes shed light on interconnected biogeochemical processes in an aquifer system.</title>
        <authorList>
            <person name="Anantharaman K."/>
            <person name="Brown C.T."/>
            <person name="Hug L.A."/>
            <person name="Sharon I."/>
            <person name="Castelle C.J."/>
            <person name="Probst A.J."/>
            <person name="Thomas B.C."/>
            <person name="Singh A."/>
            <person name="Wilkins M.J."/>
            <person name="Karaoz U."/>
            <person name="Brodie E.L."/>
            <person name="Williams K.H."/>
            <person name="Hubbard S.S."/>
            <person name="Banfield J.F."/>
        </authorList>
    </citation>
    <scope>NUCLEOTIDE SEQUENCE [LARGE SCALE GENOMIC DNA]</scope>
</reference>
<name>A0A1F4UKX0_UNCKA</name>
<comment type="caution">
    <text evidence="1">The sequence shown here is derived from an EMBL/GenBank/DDBJ whole genome shotgun (WGS) entry which is preliminary data.</text>
</comment>
<dbReference type="Proteomes" id="UP000176583">
    <property type="component" value="Unassembled WGS sequence"/>
</dbReference>
<proteinExistence type="predicted"/>
<protein>
    <submittedName>
        <fullName evidence="1">Uncharacterized protein</fullName>
    </submittedName>
</protein>
<evidence type="ECO:0000313" key="1">
    <source>
        <dbReference type="EMBL" id="OGC44873.1"/>
    </source>
</evidence>
<sequence>MKVIKRILIGLVVLVVAVVVLITVSSKRAIFNSGVPLGGITFSEEKVTNFPVYPGSQFTTEDTSVTVPDDLRRVVSNSPRWNRYLTNASADTVVEWYKTETAEAGLGELKAREDPGAYIVAQGDTRYALYVVTLGETTNIIIASGKE</sequence>
<organism evidence="1 2">
    <name type="scientific">candidate division WWE3 bacterium RBG_19FT_COMBO_53_11</name>
    <dbReference type="NCBI Taxonomy" id="1802613"/>
    <lineage>
        <taxon>Bacteria</taxon>
        <taxon>Katanobacteria</taxon>
    </lineage>
</organism>
<accession>A0A1F4UKX0</accession>
<gene>
    <name evidence="1" type="ORF">A2V54_03900</name>
</gene>